<dbReference type="Gene3D" id="3.40.50.300">
    <property type="entry name" value="P-loop containing nucleotide triphosphate hydrolases"/>
    <property type="match status" value="1"/>
</dbReference>
<evidence type="ECO:0000256" key="2">
    <source>
        <dbReference type="SAM" id="MobiDB-lite"/>
    </source>
</evidence>
<keyword evidence="5" id="KW-1185">Reference proteome</keyword>
<dbReference type="PANTHER" id="PTHR48125">
    <property type="entry name" value="LP07818P1"/>
    <property type="match status" value="1"/>
</dbReference>
<feature type="coiled-coil region" evidence="1">
    <location>
        <begin position="1187"/>
        <end position="1214"/>
    </location>
</feature>
<evidence type="ECO:0000259" key="3">
    <source>
        <dbReference type="Pfam" id="PF13191"/>
    </source>
</evidence>
<organism evidence="4 5">
    <name type="scientific">Streptomyces avidinii</name>
    <dbReference type="NCBI Taxonomy" id="1895"/>
    <lineage>
        <taxon>Bacteria</taxon>
        <taxon>Bacillati</taxon>
        <taxon>Actinomycetota</taxon>
        <taxon>Actinomycetes</taxon>
        <taxon>Kitasatosporales</taxon>
        <taxon>Streptomycetaceae</taxon>
        <taxon>Streptomyces</taxon>
    </lineage>
</organism>
<gene>
    <name evidence="4" type="ORF">J2Z77_003893</name>
</gene>
<feature type="compositionally biased region" description="Low complexity" evidence="2">
    <location>
        <begin position="1380"/>
        <end position="1389"/>
    </location>
</feature>
<comment type="caution">
    <text evidence="4">The sequence shown here is derived from an EMBL/GenBank/DDBJ whole genome shotgun (WGS) entry which is preliminary data.</text>
</comment>
<feature type="compositionally biased region" description="Low complexity" evidence="2">
    <location>
        <begin position="324"/>
        <end position="352"/>
    </location>
</feature>
<reference evidence="4 5" key="1">
    <citation type="submission" date="2021-03" db="EMBL/GenBank/DDBJ databases">
        <title>Genomic Encyclopedia of Type Strains, Phase IV (KMG-IV): sequencing the most valuable type-strain genomes for metagenomic binning, comparative biology and taxonomic classification.</title>
        <authorList>
            <person name="Goeker M."/>
        </authorList>
    </citation>
    <scope>NUCLEOTIDE SEQUENCE [LARGE SCALE GENOMIC DNA]</scope>
    <source>
        <strain evidence="4 5">DSM 40526</strain>
    </source>
</reference>
<dbReference type="InterPro" id="IPR027417">
    <property type="entry name" value="P-loop_NTPase"/>
</dbReference>
<dbReference type="SUPFAM" id="SSF52540">
    <property type="entry name" value="P-loop containing nucleoside triphosphate hydrolases"/>
    <property type="match status" value="1"/>
</dbReference>
<dbReference type="InterPro" id="IPR041664">
    <property type="entry name" value="AAA_16"/>
</dbReference>
<dbReference type="Pfam" id="PF13191">
    <property type="entry name" value="AAA_16"/>
    <property type="match status" value="1"/>
</dbReference>
<evidence type="ECO:0000313" key="4">
    <source>
        <dbReference type="EMBL" id="MBP2038086.1"/>
    </source>
</evidence>
<sequence length="1430" mass="154039">MSPKDTEWGLVTEWVRDHLFIAGEPRSRLVQFGFTPEFVGRIPLSYVASDNAVALVEAVRNDGIDTQLRLLETLVRLDSLSSLPAGAEALRLKCELEHAARLHISPRDHFLSMVLGNGTDVFIDRTDLRNRLREFIEDPDKTVLVVDGEPDSGRSYTYHLIRHIGLHSRFRPVRLTLNRASTAEQVILRLSEFVGDPHAALAPLNPTQLNDPLPEMETALHRIVSQATAASGQYWFVLDECDKLDVNSDVWDCIGKLALTIYEHRPVRPDAAPRLVLLGYSPTMRQLPYEIRKNEVRDIARKLGPEDLRQFYLQFFTEAATEAAGTETAAAEAEATEPASPGETADPTAAGPAAPPDEQRTAALVEAAVPAVLQAGDAPGPDSYMRKLCTAAEESVRLYRSLAPGQDFGALLRERLCAAAASPGPAPVSDLRRAYREAASLLTLFDPAQLRLPGEAEPSGRAAAELVQDCRTAGSRNSCTWVLKSEIRDTTLRGFTGPQQARRALMANLDRIPPGPGPEQTVLAYLGGDPPDLTRQDANELPHTLQAVLWLAQIPGVTGLPETTAVQGLLERARLLQPLERFVQSPIQGRADELAQLRAYIGLPTGTLPERLRQIRSEVSRAGETERPVLIHGLGGVGKSTLLAKFLLESLHDYPTGFPFAYIDFERPTLSVHEPATLIAEMARQLGIQYPQQRAAFDALAHECEGAAGVHRTAEDTVDELYGLSTTRATMGRLSMSGLHAVAAAREGVLAAQLATLVVAAVGVPAAEQPPLVLVIDSFEEAQYSGSPELGRMWGVWSGLQKVHPRLRTVVAGRLLERHPARAVQPLAIELRDLDHESAVALLVSCGVADERLAEKLAERVGGHPLSLKLAARAAVQAAESDRSGGGGDGATDDDGAQSLNALIESLPRRRRHFFRTVDQMLIQGTLYERLLGRIRDPEVRALAQAGLGLRAITPRLIREVLAAPCGLVVESDEEAERLFELLSRLDLVESAGPGTVCHRSDLRAIMLRLADRARTDQMRAVGWLAIAYYAAQDGLEARAEEIYHRLRLNESPREVELRWVPGVERLLAGAEEDMAGRSAAYLSGRLGGHTPDEVMAEADQEDWERIAAREVEGLLSQGYTDAAAVRLEERQPWTAGSPLHPLWVETLDRLGRRPEARAAAEAAVQGADAAGFPELRLELLLLSARLAEADGDVSEADEDLAEAEEAATSLGRDFESLGALLSRARLAAGTEAHNREIDGRLAGRLRQLPNAELARRPALVRAAAAAVARDHPGVLERTLHVVGLPETEEAVLEYLAQAIERVVASRPELRGPLLGLLKDAAGPSDGAYSSGSTHTGVLGMLRTARARGTLDRLAGALLHLDDRSGELASGVAAAMASGAPAGAGSATRAAERHLAQGPADGDPAAGYRAAAGPAGGSPTPVEGNGHRAA</sequence>
<feature type="compositionally biased region" description="Low complexity" evidence="2">
    <location>
        <begin position="1396"/>
        <end position="1421"/>
    </location>
</feature>
<proteinExistence type="predicted"/>
<dbReference type="Proteomes" id="UP001519310">
    <property type="component" value="Unassembled WGS sequence"/>
</dbReference>
<evidence type="ECO:0000256" key="1">
    <source>
        <dbReference type="SAM" id="Coils"/>
    </source>
</evidence>
<feature type="domain" description="Orc1-like AAA ATPase" evidence="3">
    <location>
        <begin position="612"/>
        <end position="785"/>
    </location>
</feature>
<dbReference type="PANTHER" id="PTHR48125:SF10">
    <property type="entry name" value="OS12G0136300 PROTEIN"/>
    <property type="match status" value="1"/>
</dbReference>
<accession>A0ABS4L7M0</accession>
<evidence type="ECO:0000313" key="5">
    <source>
        <dbReference type="Proteomes" id="UP001519310"/>
    </source>
</evidence>
<dbReference type="EMBL" id="JAGGLQ010000006">
    <property type="protein sequence ID" value="MBP2038086.1"/>
    <property type="molecule type" value="Genomic_DNA"/>
</dbReference>
<feature type="region of interest" description="Disordered" evidence="2">
    <location>
        <begin position="324"/>
        <end position="359"/>
    </location>
</feature>
<name>A0ABS4L7M0_STRAV</name>
<dbReference type="RefSeq" id="WP_189969534.1">
    <property type="nucleotide sequence ID" value="NZ_BMVL01000006.1"/>
</dbReference>
<keyword evidence="1" id="KW-0175">Coiled coil</keyword>
<feature type="region of interest" description="Disordered" evidence="2">
    <location>
        <begin position="1380"/>
        <end position="1430"/>
    </location>
</feature>
<protein>
    <recommendedName>
        <fullName evidence="3">Orc1-like AAA ATPase domain-containing protein</fullName>
    </recommendedName>
</protein>